<keyword evidence="3" id="KW-0479">Metal-binding</keyword>
<keyword evidence="2" id="KW-0808">Transferase</keyword>
<evidence type="ECO:0000313" key="5">
    <source>
        <dbReference type="Proteomes" id="UP000093044"/>
    </source>
</evidence>
<dbReference type="EMBL" id="CP016757">
    <property type="protein sequence ID" value="ANZ45800.1"/>
    <property type="molecule type" value="Genomic_DNA"/>
</dbReference>
<dbReference type="InterPro" id="IPR029044">
    <property type="entry name" value="Nucleotide-diphossugar_trans"/>
</dbReference>
<evidence type="ECO:0008006" key="6">
    <source>
        <dbReference type="Google" id="ProtNLM"/>
    </source>
</evidence>
<dbReference type="STRING" id="1197717.BED41_12330"/>
<organism evidence="4 5">
    <name type="scientific">Cloacibacillus porcorum</name>
    <dbReference type="NCBI Taxonomy" id="1197717"/>
    <lineage>
        <taxon>Bacteria</taxon>
        <taxon>Thermotogati</taxon>
        <taxon>Synergistota</taxon>
        <taxon>Synergistia</taxon>
        <taxon>Synergistales</taxon>
        <taxon>Synergistaceae</taxon>
        <taxon>Cloacibacillus</taxon>
    </lineage>
</organism>
<gene>
    <name evidence="4" type="ORF">BED41_12330</name>
</gene>
<dbReference type="OrthoDB" id="5672604at2"/>
<dbReference type="GO" id="GO:0046872">
    <property type="term" value="F:metal ion binding"/>
    <property type="evidence" value="ECO:0007669"/>
    <property type="project" value="UniProtKB-KW"/>
</dbReference>
<sequence>MIERVVDVNDPICGIMSAKNHEVIDVALSIYDPKGSYSRNAGVVMVSLLMNTDAAVSFHILHDETLSEENRRMLEKTALLAPSKSGVACRREIDFINVSDCFDNITKVDIDELCGICSRGCLYRLAMPELLPEIKEVLYFDCDIVVALDVEELWNTRLYERGYALAGVLDDVYRPLPEIKTTKAAIKTDGRGLTRERYINSGVLLMNLEKMRREAGEKGTLLKRAAKYFDRFLPFLPDQDFLNAEYLGDIVYLDVKYNTDSKIDHFDKFFSLERIWHFSGRTKPWVAYTGSNADMLYWHYLSLTPWKDSVIETMFRALTNEKYCHRHSRDCIQRLKAQLKENIAHLFHLN</sequence>
<evidence type="ECO:0000313" key="4">
    <source>
        <dbReference type="EMBL" id="ANZ45800.1"/>
    </source>
</evidence>
<dbReference type="PANTHER" id="PTHR13778">
    <property type="entry name" value="GLYCOSYLTRANSFERASE 8 DOMAIN-CONTAINING PROTEIN"/>
    <property type="match status" value="1"/>
</dbReference>
<protein>
    <recommendedName>
        <fullName evidence="6">Glycosyl transferase</fullName>
    </recommendedName>
</protein>
<dbReference type="RefSeq" id="WP_066746775.1">
    <property type="nucleotide sequence ID" value="NZ_CP016757.1"/>
</dbReference>
<dbReference type="SUPFAM" id="SSF53448">
    <property type="entry name" value="Nucleotide-diphospho-sugar transferases"/>
    <property type="match status" value="1"/>
</dbReference>
<dbReference type="Gene3D" id="3.90.550.10">
    <property type="entry name" value="Spore Coat Polysaccharide Biosynthesis Protein SpsA, Chain A"/>
    <property type="match status" value="1"/>
</dbReference>
<keyword evidence="5" id="KW-1185">Reference proteome</keyword>
<accession>A0A1B2I752</accession>
<evidence type="ECO:0000256" key="2">
    <source>
        <dbReference type="ARBA" id="ARBA00022679"/>
    </source>
</evidence>
<dbReference type="GO" id="GO:0016757">
    <property type="term" value="F:glycosyltransferase activity"/>
    <property type="evidence" value="ECO:0007669"/>
    <property type="project" value="UniProtKB-KW"/>
</dbReference>
<dbReference type="Pfam" id="PF01501">
    <property type="entry name" value="Glyco_transf_8"/>
    <property type="match status" value="1"/>
</dbReference>
<dbReference type="InterPro" id="IPR002495">
    <property type="entry name" value="Glyco_trans_8"/>
</dbReference>
<dbReference type="InterPro" id="IPR050748">
    <property type="entry name" value="Glycosyltrans_8_dom-fam"/>
</dbReference>
<evidence type="ECO:0000256" key="3">
    <source>
        <dbReference type="ARBA" id="ARBA00022723"/>
    </source>
</evidence>
<dbReference type="GeneID" id="83058634"/>
<dbReference type="CDD" id="cd04194">
    <property type="entry name" value="GT8_A4GalT_like"/>
    <property type="match status" value="1"/>
</dbReference>
<proteinExistence type="predicted"/>
<dbReference type="PANTHER" id="PTHR13778:SF47">
    <property type="entry name" value="LIPOPOLYSACCHARIDE 1,3-GALACTOSYLTRANSFERASE"/>
    <property type="match status" value="1"/>
</dbReference>
<reference evidence="4" key="1">
    <citation type="submission" date="2016-08" db="EMBL/GenBank/DDBJ databases">
        <title>Complete genome of Cloacibacillus porcorum.</title>
        <authorList>
            <person name="Looft T."/>
            <person name="Bayles D.O."/>
            <person name="Alt D.P."/>
        </authorList>
    </citation>
    <scope>NUCLEOTIDE SEQUENCE [LARGE SCALE GENOMIC DNA]</scope>
    <source>
        <strain evidence="4">CL-84</strain>
    </source>
</reference>
<dbReference type="AlphaFoldDB" id="A0A1B2I752"/>
<dbReference type="Proteomes" id="UP000093044">
    <property type="component" value="Chromosome"/>
</dbReference>
<name>A0A1B2I752_9BACT</name>
<evidence type="ECO:0000256" key="1">
    <source>
        <dbReference type="ARBA" id="ARBA00022676"/>
    </source>
</evidence>
<dbReference type="KEGG" id="cpor:BED41_12330"/>
<keyword evidence="1" id="KW-0328">Glycosyltransferase</keyword>